<organism evidence="2 3">
    <name type="scientific">Penicillium subrubescens</name>
    <dbReference type="NCBI Taxonomy" id="1316194"/>
    <lineage>
        <taxon>Eukaryota</taxon>
        <taxon>Fungi</taxon>
        <taxon>Dikarya</taxon>
        <taxon>Ascomycota</taxon>
        <taxon>Pezizomycotina</taxon>
        <taxon>Eurotiomycetes</taxon>
        <taxon>Eurotiomycetidae</taxon>
        <taxon>Eurotiales</taxon>
        <taxon>Aspergillaceae</taxon>
        <taxon>Penicillium</taxon>
    </lineage>
</organism>
<sequence>MQSVEAFIPWVRIGELLNALIDSFIKALVESDIDPDSKFNEIEDRRGYVDTPSTGGLPHPRGTTHPGKDSAYSTDSSKADVLRYFDHMLE</sequence>
<dbReference type="Proteomes" id="UP000186955">
    <property type="component" value="Unassembled WGS sequence"/>
</dbReference>
<evidence type="ECO:0000256" key="1">
    <source>
        <dbReference type="SAM" id="MobiDB-lite"/>
    </source>
</evidence>
<feature type="region of interest" description="Disordered" evidence="1">
    <location>
        <begin position="38"/>
        <end position="76"/>
    </location>
</feature>
<comment type="caution">
    <text evidence="2">The sequence shown here is derived from an EMBL/GenBank/DDBJ whole genome shotgun (WGS) entry which is preliminary data.</text>
</comment>
<proteinExistence type="predicted"/>
<reference evidence="2 3" key="1">
    <citation type="submission" date="2016-10" db="EMBL/GenBank/DDBJ databases">
        <title>Genome sequence of the ascomycete fungus Penicillium subrubescens.</title>
        <authorList>
            <person name="De Vries R.P."/>
            <person name="Peng M."/>
            <person name="Dilokpimol A."/>
            <person name="Hilden K."/>
            <person name="Makela M.R."/>
            <person name="Grigoriev I."/>
            <person name="Riley R."/>
            <person name="Granchi Z."/>
        </authorList>
    </citation>
    <scope>NUCLEOTIDE SEQUENCE [LARGE SCALE GENOMIC DNA]</scope>
    <source>
        <strain evidence="2 3">CBS 132785</strain>
    </source>
</reference>
<evidence type="ECO:0000313" key="3">
    <source>
        <dbReference type="Proteomes" id="UP000186955"/>
    </source>
</evidence>
<dbReference type="EMBL" id="MNBE01000583">
    <property type="protein sequence ID" value="OKP07141.1"/>
    <property type="molecule type" value="Genomic_DNA"/>
</dbReference>
<dbReference type="AlphaFoldDB" id="A0A1Q5U3T7"/>
<feature type="compositionally biased region" description="Basic and acidic residues" evidence="1">
    <location>
        <begin position="38"/>
        <end position="48"/>
    </location>
</feature>
<evidence type="ECO:0000313" key="2">
    <source>
        <dbReference type="EMBL" id="OKP07141.1"/>
    </source>
</evidence>
<name>A0A1Q5U3T7_9EURO</name>
<gene>
    <name evidence="2" type="ORF">PENSUB_6101</name>
</gene>
<keyword evidence="3" id="KW-1185">Reference proteome</keyword>
<protein>
    <submittedName>
        <fullName evidence="2">Uncharacterized protein</fullName>
    </submittedName>
</protein>
<accession>A0A1Q5U3T7</accession>